<evidence type="ECO:0000256" key="1">
    <source>
        <dbReference type="ARBA" id="ARBA00000448"/>
    </source>
</evidence>
<protein>
    <recommendedName>
        <fullName evidence="3">beta-glucosidase</fullName>
        <ecNumber evidence="3">3.2.1.21</ecNumber>
    </recommendedName>
</protein>
<dbReference type="InterPro" id="IPR019800">
    <property type="entry name" value="Glyco_hydro_3_AS"/>
</dbReference>
<dbReference type="Proteomes" id="UP000077881">
    <property type="component" value="Unassembled WGS sequence"/>
</dbReference>
<gene>
    <name evidence="9" type="ORF">ABB05_21330</name>
</gene>
<dbReference type="FunFam" id="2.60.40.10:FF:000495">
    <property type="entry name" value="Periplasmic beta-glucosidase"/>
    <property type="match status" value="1"/>
</dbReference>
<dbReference type="InterPro" id="IPR013783">
    <property type="entry name" value="Ig-like_fold"/>
</dbReference>
<dbReference type="GO" id="GO:0009251">
    <property type="term" value="P:glucan catabolic process"/>
    <property type="evidence" value="ECO:0007669"/>
    <property type="project" value="TreeGrafter"/>
</dbReference>
<dbReference type="PATRIC" id="fig|217031.6.peg.4634"/>
<dbReference type="PRINTS" id="PR00133">
    <property type="entry name" value="GLHYDRLASE3"/>
</dbReference>
<reference evidence="9 10" key="1">
    <citation type="submission" date="2015-05" db="EMBL/GenBank/DDBJ databases">
        <title>Comparison of genome.</title>
        <authorList>
            <person name="Zheng Z."/>
            <person name="Sun M."/>
        </authorList>
    </citation>
    <scope>NUCLEOTIDE SEQUENCE [LARGE SCALE GENOMIC DNA]</scope>
    <source>
        <strain evidence="9 10">G25-74</strain>
    </source>
</reference>
<dbReference type="SMART" id="SM01217">
    <property type="entry name" value="Fn3_like"/>
    <property type="match status" value="1"/>
</dbReference>
<dbReference type="OrthoDB" id="9805821at2"/>
<comment type="similarity">
    <text evidence="2 7">Belongs to the glycosyl hydrolase 3 family.</text>
</comment>
<dbReference type="PANTHER" id="PTHR30620:SF16">
    <property type="entry name" value="LYSOSOMAL BETA GLUCOSIDASE"/>
    <property type="match status" value="1"/>
</dbReference>
<evidence type="ECO:0000256" key="7">
    <source>
        <dbReference type="RuleBase" id="RU361161"/>
    </source>
</evidence>
<dbReference type="AlphaFoldDB" id="A0A177ZJN2"/>
<organism evidence="9 10">
    <name type="scientific">Lederbergia galactosidilytica</name>
    <dbReference type="NCBI Taxonomy" id="217031"/>
    <lineage>
        <taxon>Bacteria</taxon>
        <taxon>Bacillati</taxon>
        <taxon>Bacillota</taxon>
        <taxon>Bacilli</taxon>
        <taxon>Bacillales</taxon>
        <taxon>Bacillaceae</taxon>
        <taxon>Lederbergia</taxon>
    </lineage>
</organism>
<dbReference type="GO" id="GO:0008422">
    <property type="term" value="F:beta-glucosidase activity"/>
    <property type="evidence" value="ECO:0007669"/>
    <property type="project" value="UniProtKB-EC"/>
</dbReference>
<dbReference type="SUPFAM" id="SSF52279">
    <property type="entry name" value="Beta-D-glucan exohydrolase, C-terminal domain"/>
    <property type="match status" value="1"/>
</dbReference>
<keyword evidence="10" id="KW-1185">Reference proteome</keyword>
<evidence type="ECO:0000256" key="2">
    <source>
        <dbReference type="ARBA" id="ARBA00005336"/>
    </source>
</evidence>
<dbReference type="EMBL" id="LDJR01000061">
    <property type="protein sequence ID" value="OAK67108.1"/>
    <property type="molecule type" value="Genomic_DNA"/>
</dbReference>
<keyword evidence="6 7" id="KW-0326">Glycosidase</keyword>
<dbReference type="Gene3D" id="3.40.50.1700">
    <property type="entry name" value="Glycoside hydrolase family 3 C-terminal domain"/>
    <property type="match status" value="1"/>
</dbReference>
<dbReference type="RefSeq" id="WP_064468913.1">
    <property type="nucleotide sequence ID" value="NZ_LDJR01000061.1"/>
</dbReference>
<dbReference type="InterPro" id="IPR036962">
    <property type="entry name" value="Glyco_hydro_3_N_sf"/>
</dbReference>
<feature type="domain" description="Fibronectin type III-like" evidence="8">
    <location>
        <begin position="635"/>
        <end position="704"/>
    </location>
</feature>
<sequence>MEQQKLEKLLSKMTLDEKIGQLMQFAGHFYATNNNKDPVTGPDDLQVSSKSINYSGSVLGSAGAERNKEIQERYLAQSRMKIPLLFMADVINGFRTIFPIPLGLGASWDPMLVERAQTISAKEASSAGIHVTFAPMVDLVRDPRWGRVMESPGEDSFLNQEFAKASVRGFQGENLQADGERVAACVKHFVGYGAVEGGRDYNKVDLSERELRENYLPAFQAALEAGCELVMTAFNTIDSIPASGNQKLMREILRKEFDFDGVLISDYGAVEELIPHGVAADQKEAARKAMYAGVDIEMMSLCYENSLKELIGEGKVSVDLLDEAVLRILNLKNKLGLFENPYRGASIQKQNKYLFCPEHKEVAQEAAEKSCVLLKNNDVLPLRGGKIALIGPYADNPDILGEWSIFGKKEEAVTLKAGIAKHTSDYTYALGCPMYDRQETALTEAVNVARESTHIILALGEGSDRSGEGRSRSSITLPENQLELLRELKQIGKPITVVLFNGRPLDLMEVAELADGILEAWHPGSVGGTAIANLLFGKANPSGKLTMSFPRTTGQIPVYYNAYNTGRPLPEGSTERFYSRYIDTPNEPLYPFGFGLSYADFQYESLQLSANELKPGGSIDVQVLVKNQSDYSGEEIVQLYIRDLVGEVVRPVKELKAFQKVFIPANESKLVSFSITEEMLRYHHANLEFKSDPGEFKVLVGSSSTDLLSQSFYLK</sequence>
<accession>A0A177ZJN2</accession>
<dbReference type="Pfam" id="PF14310">
    <property type="entry name" value="Fn3-like"/>
    <property type="match status" value="1"/>
</dbReference>
<evidence type="ECO:0000313" key="9">
    <source>
        <dbReference type="EMBL" id="OAK67108.1"/>
    </source>
</evidence>
<evidence type="ECO:0000256" key="5">
    <source>
        <dbReference type="ARBA" id="ARBA00022801"/>
    </source>
</evidence>
<dbReference type="InterPro" id="IPR017853">
    <property type="entry name" value="GH"/>
</dbReference>
<dbReference type="Pfam" id="PF00933">
    <property type="entry name" value="Glyco_hydro_3"/>
    <property type="match status" value="1"/>
</dbReference>
<comment type="catalytic activity">
    <reaction evidence="1">
        <text>Hydrolysis of terminal, non-reducing beta-D-glucosyl residues with release of beta-D-glucose.</text>
        <dbReference type="EC" id="3.2.1.21"/>
    </reaction>
</comment>
<evidence type="ECO:0000313" key="10">
    <source>
        <dbReference type="Proteomes" id="UP000077881"/>
    </source>
</evidence>
<evidence type="ECO:0000256" key="4">
    <source>
        <dbReference type="ARBA" id="ARBA00022729"/>
    </source>
</evidence>
<evidence type="ECO:0000256" key="3">
    <source>
        <dbReference type="ARBA" id="ARBA00012744"/>
    </source>
</evidence>
<evidence type="ECO:0000259" key="8">
    <source>
        <dbReference type="SMART" id="SM01217"/>
    </source>
</evidence>
<dbReference type="InterPro" id="IPR036881">
    <property type="entry name" value="Glyco_hydro_3_C_sf"/>
</dbReference>
<dbReference type="EC" id="3.2.1.21" evidence="3"/>
<dbReference type="Pfam" id="PF01915">
    <property type="entry name" value="Glyco_hydro_3_C"/>
    <property type="match status" value="1"/>
</dbReference>
<dbReference type="InterPro" id="IPR002772">
    <property type="entry name" value="Glyco_hydro_3_C"/>
</dbReference>
<dbReference type="Gene3D" id="3.20.20.300">
    <property type="entry name" value="Glycoside hydrolase, family 3, N-terminal domain"/>
    <property type="match status" value="1"/>
</dbReference>
<proteinExistence type="inferred from homology"/>
<dbReference type="InterPro" id="IPR026891">
    <property type="entry name" value="Fn3-like"/>
</dbReference>
<dbReference type="PANTHER" id="PTHR30620">
    <property type="entry name" value="PERIPLASMIC BETA-GLUCOSIDASE-RELATED"/>
    <property type="match status" value="1"/>
</dbReference>
<name>A0A177ZJN2_9BACI</name>
<dbReference type="SUPFAM" id="SSF51445">
    <property type="entry name" value="(Trans)glycosidases"/>
    <property type="match status" value="1"/>
</dbReference>
<dbReference type="STRING" id="217031.ABB05_21330"/>
<keyword evidence="5 7" id="KW-0378">Hydrolase</keyword>
<keyword evidence="4" id="KW-0732">Signal</keyword>
<evidence type="ECO:0000256" key="6">
    <source>
        <dbReference type="ARBA" id="ARBA00023295"/>
    </source>
</evidence>
<dbReference type="InterPro" id="IPR001764">
    <property type="entry name" value="Glyco_hydro_3_N"/>
</dbReference>
<comment type="caution">
    <text evidence="9">The sequence shown here is derived from an EMBL/GenBank/DDBJ whole genome shotgun (WGS) entry which is preliminary data.</text>
</comment>
<dbReference type="InterPro" id="IPR051915">
    <property type="entry name" value="Cellulose_Degrad_GH3"/>
</dbReference>
<dbReference type="PROSITE" id="PS00775">
    <property type="entry name" value="GLYCOSYL_HYDROL_F3"/>
    <property type="match status" value="1"/>
</dbReference>
<dbReference type="Gene3D" id="2.60.40.10">
    <property type="entry name" value="Immunoglobulins"/>
    <property type="match status" value="1"/>
</dbReference>
<dbReference type="FunFam" id="3.20.20.300:FF:000005">
    <property type="entry name" value="Periplasmic beta-glucosidase"/>
    <property type="match status" value="1"/>
</dbReference>